<dbReference type="PROSITE" id="PS51257">
    <property type="entry name" value="PROKAR_LIPOPROTEIN"/>
    <property type="match status" value="1"/>
</dbReference>
<keyword evidence="3 4" id="KW-0732">Signal</keyword>
<dbReference type="SUPFAM" id="SSF53850">
    <property type="entry name" value="Periplasmic binding protein-like II"/>
    <property type="match status" value="1"/>
</dbReference>
<organism evidence="5 6">
    <name type="scientific">Micromonospora citrea</name>
    <dbReference type="NCBI Taxonomy" id="47855"/>
    <lineage>
        <taxon>Bacteria</taxon>
        <taxon>Bacillati</taxon>
        <taxon>Actinomycetota</taxon>
        <taxon>Actinomycetes</taxon>
        <taxon>Micromonosporales</taxon>
        <taxon>Micromonosporaceae</taxon>
        <taxon>Micromonospora</taxon>
    </lineage>
</organism>
<comment type="similarity">
    <text evidence="1">Belongs to the bacterial solute-binding protein 1 family.</text>
</comment>
<dbReference type="InterPro" id="IPR050490">
    <property type="entry name" value="Bact_solute-bd_prot1"/>
</dbReference>
<evidence type="ECO:0000313" key="5">
    <source>
        <dbReference type="EMBL" id="SCL71095.1"/>
    </source>
</evidence>
<dbReference type="STRING" id="47855.GA0070606_5610"/>
<reference evidence="6" key="1">
    <citation type="submission" date="2016-06" db="EMBL/GenBank/DDBJ databases">
        <authorList>
            <person name="Varghese N."/>
            <person name="Submissions Spin"/>
        </authorList>
    </citation>
    <scope>NUCLEOTIDE SEQUENCE [LARGE SCALE GENOMIC DNA]</scope>
    <source>
        <strain evidence="6">DSM 43903</strain>
    </source>
</reference>
<feature type="chain" id="PRO_5039037113" evidence="4">
    <location>
        <begin position="19"/>
        <end position="415"/>
    </location>
</feature>
<dbReference type="InterPro" id="IPR006061">
    <property type="entry name" value="SBP_1_CS"/>
</dbReference>
<proteinExistence type="inferred from homology"/>
<feature type="signal peptide" evidence="4">
    <location>
        <begin position="1"/>
        <end position="18"/>
    </location>
</feature>
<dbReference type="Proteomes" id="UP000199001">
    <property type="component" value="Unassembled WGS sequence"/>
</dbReference>
<dbReference type="RefSeq" id="WP_091106154.1">
    <property type="nucleotide sequence ID" value="NZ_FMHZ01000002.1"/>
</dbReference>
<evidence type="ECO:0000256" key="4">
    <source>
        <dbReference type="SAM" id="SignalP"/>
    </source>
</evidence>
<evidence type="ECO:0000313" key="6">
    <source>
        <dbReference type="Proteomes" id="UP000199001"/>
    </source>
</evidence>
<dbReference type="Pfam" id="PF13416">
    <property type="entry name" value="SBP_bac_8"/>
    <property type="match status" value="1"/>
</dbReference>
<name>A0A1C6VXP3_9ACTN</name>
<dbReference type="InterPro" id="IPR006059">
    <property type="entry name" value="SBP"/>
</dbReference>
<dbReference type="PROSITE" id="PS01037">
    <property type="entry name" value="SBP_BACTERIAL_1"/>
    <property type="match status" value="1"/>
</dbReference>
<accession>A0A1C6VXP3</accession>
<gene>
    <name evidence="5" type="ORF">GA0070606_5610</name>
</gene>
<dbReference type="PANTHER" id="PTHR43649">
    <property type="entry name" value="ARABINOSE-BINDING PROTEIN-RELATED"/>
    <property type="match status" value="1"/>
</dbReference>
<keyword evidence="2" id="KW-0813">Transport</keyword>
<dbReference type="PANTHER" id="PTHR43649:SF30">
    <property type="entry name" value="ABC TRANSPORTER SUBSTRATE-BINDING PROTEIN"/>
    <property type="match status" value="1"/>
</dbReference>
<dbReference type="GO" id="GO:0055085">
    <property type="term" value="P:transmembrane transport"/>
    <property type="evidence" value="ECO:0007669"/>
    <property type="project" value="InterPro"/>
</dbReference>
<dbReference type="OrthoDB" id="9766758at2"/>
<evidence type="ECO:0000256" key="1">
    <source>
        <dbReference type="ARBA" id="ARBA00008520"/>
    </source>
</evidence>
<dbReference type="AlphaFoldDB" id="A0A1C6VXP3"/>
<protein>
    <submittedName>
        <fullName evidence="5">Carbohydrate ABC transporter substrate-binding protein, CUT1 family</fullName>
    </submittedName>
</protein>
<keyword evidence="6" id="KW-1185">Reference proteome</keyword>
<dbReference type="Gene3D" id="3.40.190.10">
    <property type="entry name" value="Periplasmic binding protein-like II"/>
    <property type="match status" value="1"/>
</dbReference>
<evidence type="ECO:0000256" key="2">
    <source>
        <dbReference type="ARBA" id="ARBA00022448"/>
    </source>
</evidence>
<evidence type="ECO:0000256" key="3">
    <source>
        <dbReference type="ARBA" id="ARBA00022729"/>
    </source>
</evidence>
<sequence length="415" mass="43875">MKRRLGAALALATAAALAITGCGSSDDSSDGSITLKFVGADYGTGPADTTQKYWQKIADEFHTRNPSITVEVTTINWTDYDTKVKTQLQNKDYPDILQGVFYPQYATNGLVAPLGDVLSNPAAGTAVFKEAFSVDGVQYAAPFVTSARAMFYNKKAFAEAGIDKPPATWAELENAARALKAKGYIGYALPLGPEEAQAESTLWMLGNGGGWQSDGKYTIDSRQNVETFTFLKNLVAAGLTQPNPATYDRTANAAADFAAGKVGMEFNGPFLTATIASAGKLSATDYATAPVPGRTGPVQQTLGVADAIQAFKTRDAARAAAIKQFLDFALTDERQLAFARQYALLPGTQSALDSLKSDPVLGTFASLLPQTVQFPSDEKWTATVLPAVKKNIGLAVTGDPARVLGDLQAKATAGR</sequence>
<dbReference type="EMBL" id="FMHZ01000002">
    <property type="protein sequence ID" value="SCL71095.1"/>
    <property type="molecule type" value="Genomic_DNA"/>
</dbReference>